<evidence type="ECO:0000256" key="4">
    <source>
        <dbReference type="ARBA" id="ARBA00022525"/>
    </source>
</evidence>
<keyword evidence="5" id="KW-0272">Extracellular matrix</keyword>
<dbReference type="AlphaFoldDB" id="A0A7J5ZS97"/>
<dbReference type="GO" id="GO:0045165">
    <property type="term" value="P:cell fate commitment"/>
    <property type="evidence" value="ECO:0007669"/>
    <property type="project" value="TreeGrafter"/>
</dbReference>
<evidence type="ECO:0000256" key="3">
    <source>
        <dbReference type="ARBA" id="ARBA00022473"/>
    </source>
</evidence>
<protein>
    <recommendedName>
        <fullName evidence="9">Protein Wnt</fullName>
    </recommendedName>
</protein>
<evidence type="ECO:0000256" key="9">
    <source>
        <dbReference type="RuleBase" id="RU003500"/>
    </source>
</evidence>
<organism evidence="11 12">
    <name type="scientific">Ameiurus melas</name>
    <name type="common">Black bullhead</name>
    <name type="synonym">Silurus melas</name>
    <dbReference type="NCBI Taxonomy" id="219545"/>
    <lineage>
        <taxon>Eukaryota</taxon>
        <taxon>Metazoa</taxon>
        <taxon>Chordata</taxon>
        <taxon>Craniata</taxon>
        <taxon>Vertebrata</taxon>
        <taxon>Euteleostomi</taxon>
        <taxon>Actinopterygii</taxon>
        <taxon>Neopterygii</taxon>
        <taxon>Teleostei</taxon>
        <taxon>Ostariophysi</taxon>
        <taxon>Siluriformes</taxon>
        <taxon>Ictaluridae</taxon>
        <taxon>Ameiurus</taxon>
    </lineage>
</organism>
<dbReference type="Gene3D" id="3.30.2460.20">
    <property type="match status" value="1"/>
</dbReference>
<comment type="subcellular location">
    <subcellularLocation>
        <location evidence="1 9">Secreted</location>
        <location evidence="1 9">Extracellular space</location>
        <location evidence="1 9">Extracellular matrix</location>
    </subcellularLocation>
</comment>
<comment type="similarity">
    <text evidence="2 9">Belongs to the Wnt family.</text>
</comment>
<dbReference type="FunFam" id="3.30.2460.20:FF:000001">
    <property type="entry name" value="Wnt homolog"/>
    <property type="match status" value="1"/>
</dbReference>
<keyword evidence="6 9" id="KW-0879">Wnt signaling pathway</keyword>
<evidence type="ECO:0000256" key="10">
    <source>
        <dbReference type="SAM" id="SignalP"/>
    </source>
</evidence>
<gene>
    <name evidence="11" type="ORF">AMELA_G00259000</name>
</gene>
<evidence type="ECO:0000256" key="7">
    <source>
        <dbReference type="ARBA" id="ARBA00023157"/>
    </source>
</evidence>
<dbReference type="GO" id="GO:0005125">
    <property type="term" value="F:cytokine activity"/>
    <property type="evidence" value="ECO:0007669"/>
    <property type="project" value="TreeGrafter"/>
</dbReference>
<dbReference type="GO" id="GO:0030182">
    <property type="term" value="P:neuron differentiation"/>
    <property type="evidence" value="ECO:0007669"/>
    <property type="project" value="TreeGrafter"/>
</dbReference>
<keyword evidence="10" id="KW-0732">Signal</keyword>
<keyword evidence="12" id="KW-1185">Reference proteome</keyword>
<dbReference type="PROSITE" id="PS00246">
    <property type="entry name" value="WNT1"/>
    <property type="match status" value="1"/>
</dbReference>
<dbReference type="EMBL" id="JAAGNN010000024">
    <property type="protein sequence ID" value="KAF4073455.1"/>
    <property type="molecule type" value="Genomic_DNA"/>
</dbReference>
<dbReference type="Pfam" id="PF00110">
    <property type="entry name" value="wnt"/>
    <property type="match status" value="1"/>
</dbReference>
<accession>A0A7J5ZS97</accession>
<proteinExistence type="inferred from homology"/>
<dbReference type="GO" id="GO:0005615">
    <property type="term" value="C:extracellular space"/>
    <property type="evidence" value="ECO:0007669"/>
    <property type="project" value="TreeGrafter"/>
</dbReference>
<dbReference type="InterPro" id="IPR018161">
    <property type="entry name" value="Wnt_CS"/>
</dbReference>
<evidence type="ECO:0000256" key="2">
    <source>
        <dbReference type="ARBA" id="ARBA00005683"/>
    </source>
</evidence>
<feature type="signal peptide" evidence="10">
    <location>
        <begin position="1"/>
        <end position="20"/>
    </location>
</feature>
<comment type="caution">
    <text evidence="11">The sequence shown here is derived from an EMBL/GenBank/DDBJ whole genome shotgun (WGS) entry which is preliminary data.</text>
</comment>
<evidence type="ECO:0000256" key="6">
    <source>
        <dbReference type="ARBA" id="ARBA00022687"/>
    </source>
</evidence>
<evidence type="ECO:0000256" key="8">
    <source>
        <dbReference type="ARBA" id="ARBA00023288"/>
    </source>
</evidence>
<keyword evidence="7" id="KW-1015">Disulfide bond</keyword>
<sequence length="350" mass="38512">MKGLLLTSLLICTSARVTTAIYWLGLTVNGSSVGWNETQHCRLLHALVPDQQQLCRRNLELMRSVVRAAEFSKTACRHAFGDMRWNCSSVERAPHFLPDLGKGTREAAFVFSLSAAVLSHTISRACSSGELPSCSCAAAPAEQASPDFRWGGCGDNVRFGLQMGAAFSDATLNSRRSASPSVRLMHLHNNAVGRQVLLDSVETKCKCHGVSGSCSVKTCWKSLLDVGHVSAQLKARYLSATKVTSRQVGTRRHLVPRDMEVRPVLESELVYLISSPDYCTSNTKHGSYGTADRQCNKTASGSGSCNLMCCGRGYNTYTEQVEERCHCRYHWCCYVTCKKCTHTVKRHVCK</sequence>
<dbReference type="PANTHER" id="PTHR12027:SF34">
    <property type="entry name" value="PROTEIN WNT"/>
    <property type="match status" value="1"/>
</dbReference>
<dbReference type="SMART" id="SM00097">
    <property type="entry name" value="WNT1"/>
    <property type="match status" value="1"/>
</dbReference>
<keyword evidence="3 9" id="KW-0217">Developmental protein</keyword>
<keyword evidence="4" id="KW-0964">Secreted</keyword>
<comment type="function">
    <text evidence="9">Ligand for members of the frizzled family of seven transmembrane receptors.</text>
</comment>
<evidence type="ECO:0000256" key="1">
    <source>
        <dbReference type="ARBA" id="ARBA00004498"/>
    </source>
</evidence>
<feature type="chain" id="PRO_5029731832" description="Protein Wnt" evidence="10">
    <location>
        <begin position="21"/>
        <end position="350"/>
    </location>
</feature>
<dbReference type="Proteomes" id="UP000593565">
    <property type="component" value="Unassembled WGS sequence"/>
</dbReference>
<keyword evidence="8" id="KW-0449">Lipoprotein</keyword>
<evidence type="ECO:0000313" key="12">
    <source>
        <dbReference type="Proteomes" id="UP000593565"/>
    </source>
</evidence>
<dbReference type="GO" id="GO:0005109">
    <property type="term" value="F:frizzled binding"/>
    <property type="evidence" value="ECO:0007669"/>
    <property type="project" value="TreeGrafter"/>
</dbReference>
<dbReference type="CDD" id="cd19343">
    <property type="entry name" value="Wnt_Wnt11"/>
    <property type="match status" value="1"/>
</dbReference>
<dbReference type="InterPro" id="IPR005817">
    <property type="entry name" value="Wnt"/>
</dbReference>
<name>A0A7J5ZS97_AMEME</name>
<reference evidence="11 12" key="1">
    <citation type="submission" date="2020-02" db="EMBL/GenBank/DDBJ databases">
        <title>A chromosome-scale genome assembly of the black bullhead catfish (Ameiurus melas).</title>
        <authorList>
            <person name="Wen M."/>
            <person name="Zham M."/>
            <person name="Cabau C."/>
            <person name="Klopp C."/>
            <person name="Donnadieu C."/>
            <person name="Roques C."/>
            <person name="Bouchez O."/>
            <person name="Lampietro C."/>
            <person name="Jouanno E."/>
            <person name="Herpin A."/>
            <person name="Louis A."/>
            <person name="Berthelot C."/>
            <person name="Parey E."/>
            <person name="Roest-Crollius H."/>
            <person name="Braasch I."/>
            <person name="Postlethwait J."/>
            <person name="Robinson-Rechavi M."/>
            <person name="Echchiki A."/>
            <person name="Begum T."/>
            <person name="Montfort J."/>
            <person name="Schartl M."/>
            <person name="Bobe J."/>
            <person name="Guiguen Y."/>
        </authorList>
    </citation>
    <scope>NUCLEOTIDE SEQUENCE [LARGE SCALE GENOMIC DNA]</scope>
    <source>
        <strain evidence="11">M_S1</strain>
        <tissue evidence="11">Blood</tissue>
    </source>
</reference>
<dbReference type="GO" id="GO:0048513">
    <property type="term" value="P:animal organ development"/>
    <property type="evidence" value="ECO:0007669"/>
    <property type="project" value="UniProtKB-ARBA"/>
</dbReference>
<evidence type="ECO:0000313" key="11">
    <source>
        <dbReference type="EMBL" id="KAF4073455.1"/>
    </source>
</evidence>
<dbReference type="PRINTS" id="PR01349">
    <property type="entry name" value="WNTPROTEIN"/>
</dbReference>
<dbReference type="GO" id="GO:0060070">
    <property type="term" value="P:canonical Wnt signaling pathway"/>
    <property type="evidence" value="ECO:0007669"/>
    <property type="project" value="TreeGrafter"/>
</dbReference>
<dbReference type="PANTHER" id="PTHR12027">
    <property type="entry name" value="WNT RELATED"/>
    <property type="match status" value="1"/>
</dbReference>
<evidence type="ECO:0000256" key="5">
    <source>
        <dbReference type="ARBA" id="ARBA00022530"/>
    </source>
</evidence>
<dbReference type="InterPro" id="IPR043158">
    <property type="entry name" value="Wnt_C"/>
</dbReference>